<dbReference type="EMBL" id="CM042882">
    <property type="protein sequence ID" value="KAI4379524.1"/>
    <property type="molecule type" value="Genomic_DNA"/>
</dbReference>
<dbReference type="Proteomes" id="UP001057402">
    <property type="component" value="Chromosome 3"/>
</dbReference>
<evidence type="ECO:0000313" key="1">
    <source>
        <dbReference type="EMBL" id="KAI4379524.1"/>
    </source>
</evidence>
<keyword evidence="2" id="KW-1185">Reference proteome</keyword>
<comment type="caution">
    <text evidence="1">The sequence shown here is derived from an EMBL/GenBank/DDBJ whole genome shotgun (WGS) entry which is preliminary data.</text>
</comment>
<protein>
    <submittedName>
        <fullName evidence="1">Uncharacterized protein</fullName>
    </submittedName>
</protein>
<proteinExistence type="predicted"/>
<gene>
    <name evidence="1" type="ORF">MLD38_005806</name>
</gene>
<reference evidence="2" key="1">
    <citation type="journal article" date="2023" name="Front. Plant Sci.">
        <title>Chromosomal-level genome assembly of Melastoma candidum provides insights into trichome evolution.</title>
        <authorList>
            <person name="Zhong Y."/>
            <person name="Wu W."/>
            <person name="Sun C."/>
            <person name="Zou P."/>
            <person name="Liu Y."/>
            <person name="Dai S."/>
            <person name="Zhou R."/>
        </authorList>
    </citation>
    <scope>NUCLEOTIDE SEQUENCE [LARGE SCALE GENOMIC DNA]</scope>
</reference>
<sequence length="463" mass="51014">MRKELLTSSEEFRVTSPLRMAAGHSPVVNPRLKREDCQRTKHDSAFSPWKILVGASDWEDHSSGKEGAERYRTQNLPAVARPGLYELGVADSRIISGRNIDLRSVVVAYLGQADCVRTRLQQYGRSGAHLGKFVPNDCQGSSKDKQSVAGLFELILSRGCNIVFRWAPMLSKADAERMEFLLLKTFDYAWNKGANGARRPDDVFRKLDEVSSRGHSLSSFAKKLLHISPKKVGVKIKGEPHADEKDLNMAIKMKREPHLDEKDPISSYHDGHGSSFRGIVKLTRSRPTPLNSSESADSDTICGIELTNGLICRNSPAEGRKRCPHHKGMKVSVRQQLTVPSERVYGSDELSSYDYQLTHSAASDNCPAGSSSSLICGVILGDGSSCLKSPVLGRKRCSEHKGMRVWNTEDLAQTTGTYMMNGGGNEGAMCGVNRGDGNICMEKPARGRVRCKDHKGMRADHGR</sequence>
<evidence type="ECO:0000313" key="2">
    <source>
        <dbReference type="Proteomes" id="UP001057402"/>
    </source>
</evidence>
<organism evidence="1 2">
    <name type="scientific">Melastoma candidum</name>
    <dbReference type="NCBI Taxonomy" id="119954"/>
    <lineage>
        <taxon>Eukaryota</taxon>
        <taxon>Viridiplantae</taxon>
        <taxon>Streptophyta</taxon>
        <taxon>Embryophyta</taxon>
        <taxon>Tracheophyta</taxon>
        <taxon>Spermatophyta</taxon>
        <taxon>Magnoliopsida</taxon>
        <taxon>eudicotyledons</taxon>
        <taxon>Gunneridae</taxon>
        <taxon>Pentapetalae</taxon>
        <taxon>rosids</taxon>
        <taxon>malvids</taxon>
        <taxon>Myrtales</taxon>
        <taxon>Melastomataceae</taxon>
        <taxon>Melastomatoideae</taxon>
        <taxon>Melastomateae</taxon>
        <taxon>Melastoma</taxon>
    </lineage>
</organism>
<name>A0ACB9RKX9_9MYRT</name>
<accession>A0ACB9RKX9</accession>